<accession>A0A1Q3CNA2</accession>
<dbReference type="PANTHER" id="PTHR35741:SF1">
    <property type="entry name" value="FACTOR CWC22-LIKE PROTEIN, PUTATIVE (DUF3245)-RELATED"/>
    <property type="match status" value="1"/>
</dbReference>
<evidence type="ECO:0000256" key="1">
    <source>
        <dbReference type="SAM" id="MobiDB-lite"/>
    </source>
</evidence>
<reference evidence="3" key="1">
    <citation type="submission" date="2016-04" db="EMBL/GenBank/DDBJ databases">
        <title>Cephalotus genome sequencing.</title>
        <authorList>
            <person name="Fukushima K."/>
            <person name="Hasebe M."/>
            <person name="Fang X."/>
        </authorList>
    </citation>
    <scope>NUCLEOTIDE SEQUENCE [LARGE SCALE GENOMIC DNA]</scope>
    <source>
        <strain evidence="3">cv. St1</strain>
    </source>
</reference>
<sequence>MNTNTSPKTGPPQIVMLDKAFKLAELWVDNMTEIVDDGPTEVESEGRPSRLGLGAKVSLKSKFRPSNDPVERKLHAKLDAGKRKTATSAEESTPSGTDACADDEEEENPESRTSVFSKKKVVPLSSYMQANKKQK</sequence>
<dbReference type="EMBL" id="BDDD01002477">
    <property type="protein sequence ID" value="GAV81724.1"/>
    <property type="molecule type" value="Genomic_DNA"/>
</dbReference>
<feature type="compositionally biased region" description="Polar residues" evidence="1">
    <location>
        <begin position="86"/>
        <end position="96"/>
    </location>
</feature>
<dbReference type="PANTHER" id="PTHR35741">
    <property type="entry name" value="FACTOR CWC22-LIKE PROTEIN, PUTATIVE (DUF3245)-RELATED"/>
    <property type="match status" value="1"/>
</dbReference>
<proteinExistence type="predicted"/>
<organism evidence="2 3">
    <name type="scientific">Cephalotus follicularis</name>
    <name type="common">Albany pitcher plant</name>
    <dbReference type="NCBI Taxonomy" id="3775"/>
    <lineage>
        <taxon>Eukaryota</taxon>
        <taxon>Viridiplantae</taxon>
        <taxon>Streptophyta</taxon>
        <taxon>Embryophyta</taxon>
        <taxon>Tracheophyta</taxon>
        <taxon>Spermatophyta</taxon>
        <taxon>Magnoliopsida</taxon>
        <taxon>eudicotyledons</taxon>
        <taxon>Gunneridae</taxon>
        <taxon>Pentapetalae</taxon>
        <taxon>rosids</taxon>
        <taxon>fabids</taxon>
        <taxon>Oxalidales</taxon>
        <taxon>Cephalotaceae</taxon>
        <taxon>Cephalotus</taxon>
    </lineage>
</organism>
<evidence type="ECO:0000313" key="3">
    <source>
        <dbReference type="Proteomes" id="UP000187406"/>
    </source>
</evidence>
<gene>
    <name evidence="2" type="ORF">CFOL_v3_25178</name>
</gene>
<protein>
    <submittedName>
        <fullName evidence="2">DUF3245 domain-containing protein</fullName>
    </submittedName>
</protein>
<dbReference type="STRING" id="3775.A0A1Q3CNA2"/>
<feature type="region of interest" description="Disordered" evidence="1">
    <location>
        <begin position="56"/>
        <end position="120"/>
    </location>
</feature>
<comment type="caution">
    <text evidence="2">The sequence shown here is derived from an EMBL/GenBank/DDBJ whole genome shotgun (WGS) entry which is preliminary data.</text>
</comment>
<dbReference type="Pfam" id="PF11595">
    <property type="entry name" value="DUF3245"/>
    <property type="match status" value="1"/>
</dbReference>
<dbReference type="OrthoDB" id="1908779at2759"/>
<keyword evidence="3" id="KW-1185">Reference proteome</keyword>
<feature type="compositionally biased region" description="Basic and acidic residues" evidence="1">
    <location>
        <begin position="69"/>
        <end position="82"/>
    </location>
</feature>
<dbReference type="AlphaFoldDB" id="A0A1Q3CNA2"/>
<dbReference type="InterPro" id="IPR021641">
    <property type="entry name" value="DUF3245"/>
</dbReference>
<evidence type="ECO:0000313" key="2">
    <source>
        <dbReference type="EMBL" id="GAV81724.1"/>
    </source>
</evidence>
<name>A0A1Q3CNA2_CEPFO</name>
<dbReference type="InParanoid" id="A0A1Q3CNA2"/>
<dbReference type="Proteomes" id="UP000187406">
    <property type="component" value="Unassembled WGS sequence"/>
</dbReference>
<dbReference type="FunCoup" id="A0A1Q3CNA2">
    <property type="interactions" value="1289"/>
</dbReference>